<sequence length="196" mass="22451">MKTDVVDMIKKLVFSLALITLSGCTSLSQEECAYANWQQLGYDHGESGKAYNQGIDTVKACREFGISPDVALYKEGYNNGLQHYCKPENGFTVGIRGESFNGVCNSKQFRKAWEEGNDRYQIEARKTEINNRLDTINRRLEVISNELSAANVSSNQRRELTNERRVLDDERSSLRRERSLIPLLNKLPSFRVEYEL</sequence>
<comment type="caution">
    <text evidence="2">The sequence shown here is derived from an EMBL/GenBank/DDBJ whole genome shotgun (WGS) entry which is preliminary data.</text>
</comment>
<gene>
    <name evidence="2" type="ORF">PALI_a2535</name>
</gene>
<dbReference type="PROSITE" id="PS51257">
    <property type="entry name" value="PROKAR_LIPOPROTEIN"/>
    <property type="match status" value="1"/>
</dbReference>
<dbReference type="Proteomes" id="UP000648482">
    <property type="component" value="Unassembled WGS sequence"/>
</dbReference>
<evidence type="ECO:0000313" key="3">
    <source>
        <dbReference type="Proteomes" id="UP000648482"/>
    </source>
</evidence>
<name>A0ABR9E3R2_9GAMM</name>
<dbReference type="InterPro" id="IPR021242">
    <property type="entry name" value="DUF2799"/>
</dbReference>
<keyword evidence="1" id="KW-0175">Coiled coil</keyword>
<organism evidence="2 3">
    <name type="scientific">Pseudoalteromonas aliena SW19</name>
    <dbReference type="NCBI Taxonomy" id="1314866"/>
    <lineage>
        <taxon>Bacteria</taxon>
        <taxon>Pseudomonadati</taxon>
        <taxon>Pseudomonadota</taxon>
        <taxon>Gammaproteobacteria</taxon>
        <taxon>Alteromonadales</taxon>
        <taxon>Pseudoalteromonadaceae</taxon>
        <taxon>Pseudoalteromonas</taxon>
    </lineage>
</organism>
<accession>A0ABR9E3R2</accession>
<dbReference type="EMBL" id="AQGU01000027">
    <property type="protein sequence ID" value="MBE0360535.1"/>
    <property type="molecule type" value="Genomic_DNA"/>
</dbReference>
<dbReference type="Pfam" id="PF10973">
    <property type="entry name" value="DUF2799"/>
    <property type="match status" value="1"/>
</dbReference>
<evidence type="ECO:0000313" key="2">
    <source>
        <dbReference type="EMBL" id="MBE0360535.1"/>
    </source>
</evidence>
<proteinExistence type="predicted"/>
<reference evidence="2 3" key="1">
    <citation type="submission" date="2015-06" db="EMBL/GenBank/DDBJ databases">
        <title>Genome sequence of Pseudoalteromonas aliena.</title>
        <authorList>
            <person name="Xie B.-B."/>
            <person name="Rong J.-C."/>
            <person name="Qin Q.-L."/>
            <person name="Zhang Y.-Z."/>
        </authorList>
    </citation>
    <scope>NUCLEOTIDE SEQUENCE [LARGE SCALE GENOMIC DNA]</scope>
    <source>
        <strain evidence="2 3">SW19</strain>
    </source>
</reference>
<evidence type="ECO:0000256" key="1">
    <source>
        <dbReference type="SAM" id="Coils"/>
    </source>
</evidence>
<evidence type="ECO:0008006" key="4">
    <source>
        <dbReference type="Google" id="ProtNLM"/>
    </source>
</evidence>
<keyword evidence="3" id="KW-1185">Reference proteome</keyword>
<protein>
    <recommendedName>
        <fullName evidence="4">DNA repair protein</fullName>
    </recommendedName>
</protein>
<dbReference type="RefSeq" id="WP_226894554.1">
    <property type="nucleotide sequence ID" value="NZ_AQGU01000027.1"/>
</dbReference>
<feature type="coiled-coil region" evidence="1">
    <location>
        <begin position="126"/>
        <end position="177"/>
    </location>
</feature>